<dbReference type="PANTHER" id="PTHR19372:SF7">
    <property type="entry name" value="SULFITE OXIDASE, MITOCHONDRIAL"/>
    <property type="match status" value="1"/>
</dbReference>
<dbReference type="Gene3D" id="3.90.420.10">
    <property type="entry name" value="Oxidoreductase, molybdopterin-binding domain"/>
    <property type="match status" value="1"/>
</dbReference>
<dbReference type="RefSeq" id="WP_121303289.1">
    <property type="nucleotide sequence ID" value="NZ_RBWW01000001.1"/>
</dbReference>
<protein>
    <submittedName>
        <fullName evidence="5">DMSO/TMAO reductase YedYZ molybdopterin-dependent catalytic subunit</fullName>
    </submittedName>
</protein>
<feature type="domain" description="Moybdenum cofactor oxidoreductase dimerisation" evidence="4">
    <location>
        <begin position="410"/>
        <end position="482"/>
    </location>
</feature>
<dbReference type="GO" id="GO:0030151">
    <property type="term" value="F:molybdenum ion binding"/>
    <property type="evidence" value="ECO:0007669"/>
    <property type="project" value="InterPro"/>
</dbReference>
<evidence type="ECO:0000259" key="4">
    <source>
        <dbReference type="Pfam" id="PF03404"/>
    </source>
</evidence>
<keyword evidence="6" id="KW-1185">Reference proteome</keyword>
<evidence type="ECO:0000259" key="3">
    <source>
        <dbReference type="Pfam" id="PF00174"/>
    </source>
</evidence>
<feature type="domain" description="Oxidoreductase molybdopterin-binding" evidence="3">
    <location>
        <begin position="245"/>
        <end position="388"/>
    </location>
</feature>
<evidence type="ECO:0000313" key="5">
    <source>
        <dbReference type="EMBL" id="RKS83051.1"/>
    </source>
</evidence>
<dbReference type="Proteomes" id="UP000268233">
    <property type="component" value="Unassembled WGS sequence"/>
</dbReference>
<evidence type="ECO:0000313" key="6">
    <source>
        <dbReference type="Proteomes" id="UP000268233"/>
    </source>
</evidence>
<dbReference type="AlphaFoldDB" id="A0A495R6Y3"/>
<feature type="transmembrane region" description="Helical" evidence="2">
    <location>
        <begin position="15"/>
        <end position="35"/>
    </location>
</feature>
<keyword evidence="2" id="KW-1133">Transmembrane helix</keyword>
<dbReference type="InterPro" id="IPR000572">
    <property type="entry name" value="OxRdtase_Mopterin-bd_dom"/>
</dbReference>
<dbReference type="Pfam" id="PF03404">
    <property type="entry name" value="Mo-co_dimer"/>
    <property type="match status" value="1"/>
</dbReference>
<dbReference type="GO" id="GO:0020037">
    <property type="term" value="F:heme binding"/>
    <property type="evidence" value="ECO:0007669"/>
    <property type="project" value="TreeGrafter"/>
</dbReference>
<dbReference type="InterPro" id="IPR005066">
    <property type="entry name" value="MoCF_OxRdtse_dimer"/>
</dbReference>
<feature type="region of interest" description="Disordered" evidence="1">
    <location>
        <begin position="187"/>
        <end position="209"/>
    </location>
</feature>
<comment type="caution">
    <text evidence="5">The sequence shown here is derived from an EMBL/GenBank/DDBJ whole genome shotgun (WGS) entry which is preliminary data.</text>
</comment>
<feature type="compositionally biased region" description="Polar residues" evidence="1">
    <location>
        <begin position="187"/>
        <end position="198"/>
    </location>
</feature>
<dbReference type="SUPFAM" id="SSF56524">
    <property type="entry name" value="Oxidoreductase molybdopterin-binding domain"/>
    <property type="match status" value="1"/>
</dbReference>
<dbReference type="GO" id="GO:0043546">
    <property type="term" value="F:molybdopterin cofactor binding"/>
    <property type="evidence" value="ECO:0007669"/>
    <property type="project" value="TreeGrafter"/>
</dbReference>
<dbReference type="EMBL" id="RBWW01000001">
    <property type="protein sequence ID" value="RKS83051.1"/>
    <property type="molecule type" value="Genomic_DNA"/>
</dbReference>
<proteinExistence type="predicted"/>
<dbReference type="SUPFAM" id="SSF81296">
    <property type="entry name" value="E set domains"/>
    <property type="match status" value="1"/>
</dbReference>
<dbReference type="GO" id="GO:0006790">
    <property type="term" value="P:sulfur compound metabolic process"/>
    <property type="evidence" value="ECO:0007669"/>
    <property type="project" value="TreeGrafter"/>
</dbReference>
<feature type="transmembrane region" description="Helical" evidence="2">
    <location>
        <begin position="71"/>
        <end position="92"/>
    </location>
</feature>
<reference evidence="5 6" key="1">
    <citation type="submission" date="2018-10" db="EMBL/GenBank/DDBJ databases">
        <title>Genomic Encyclopedia of Archaeal and Bacterial Type Strains, Phase II (KMG-II): from individual species to whole genera.</title>
        <authorList>
            <person name="Goeker M."/>
        </authorList>
    </citation>
    <scope>NUCLEOTIDE SEQUENCE [LARGE SCALE GENOMIC DNA]</scope>
    <source>
        <strain evidence="5 6">DSM 11927</strain>
    </source>
</reference>
<dbReference type="CDD" id="cd02110">
    <property type="entry name" value="SO_family_Moco_dimer"/>
    <property type="match status" value="1"/>
</dbReference>
<sequence length="509" mass="54935">MSETSEVFQGRSRRAITVFTSGVSVVGTSFALYGTSREFVIIAASRTALDILPSSVVASIIWNFGDLSFSLALLVFGIALAGVTGAVSYAGFRTGERLVEGAPNIGGMVLSLLAVWVFVAATVWAPLPAIVPAAAGTIGTGLVIARSTDNSNGQPATPDDRRAFVKTLAGLGAYNVVAHAVGFVQGSGSQTEDLSTSSSEREDESNPVEQRLATAADRSFDVEGMTGLVDTTDSFFTVDINPRPPTVEADSWTLSVTGNVETEREFTYEDLRQRETITRFKTLRCLGDPVDGEQIGTALWTGCSLMDLLSEAGANGSHVVFRAADDYYYSMPMSMLSDAMLAYGMNENQLPRQHGFPVRALLPNRWGKLNVKWLDEIEVVDQSESGYWEERGWNGMGTVNTVVKISTSNRLSDGRVQLGGHAYAGTDGIRAVLVSLDGGETWDTATLSDQLPDPDTWRQWKYEWQPERSSYTVIAKAIDGTGAEQTRVRSSPFPDGATGWSRLDLSVQL</sequence>
<dbReference type="InterPro" id="IPR036374">
    <property type="entry name" value="OxRdtase_Mopterin-bd_sf"/>
</dbReference>
<feature type="transmembrane region" description="Helical" evidence="2">
    <location>
        <begin position="104"/>
        <end position="127"/>
    </location>
</feature>
<keyword evidence="2" id="KW-0472">Membrane</keyword>
<dbReference type="Gene3D" id="2.60.40.650">
    <property type="match status" value="1"/>
</dbReference>
<organism evidence="5 6">
    <name type="scientific">Haloarcula quadrata</name>
    <dbReference type="NCBI Taxonomy" id="182779"/>
    <lineage>
        <taxon>Archaea</taxon>
        <taxon>Methanobacteriati</taxon>
        <taxon>Methanobacteriota</taxon>
        <taxon>Stenosarchaea group</taxon>
        <taxon>Halobacteria</taxon>
        <taxon>Halobacteriales</taxon>
        <taxon>Haloarculaceae</taxon>
        <taxon>Haloarcula</taxon>
    </lineage>
</organism>
<dbReference type="GO" id="GO:0008482">
    <property type="term" value="F:sulfite oxidase activity"/>
    <property type="evidence" value="ECO:0007669"/>
    <property type="project" value="TreeGrafter"/>
</dbReference>
<dbReference type="Pfam" id="PF00174">
    <property type="entry name" value="Oxidored_molyb"/>
    <property type="match status" value="1"/>
</dbReference>
<evidence type="ECO:0000256" key="2">
    <source>
        <dbReference type="SAM" id="Phobius"/>
    </source>
</evidence>
<feature type="transmembrane region" description="Helical" evidence="2">
    <location>
        <begin position="47"/>
        <end position="65"/>
    </location>
</feature>
<keyword evidence="2" id="KW-0812">Transmembrane</keyword>
<name>A0A495R6Y3_9EURY</name>
<dbReference type="PANTHER" id="PTHR19372">
    <property type="entry name" value="SULFITE REDUCTASE"/>
    <property type="match status" value="1"/>
</dbReference>
<evidence type="ECO:0000256" key="1">
    <source>
        <dbReference type="SAM" id="MobiDB-lite"/>
    </source>
</evidence>
<gene>
    <name evidence="5" type="ORF">BDK61_2378</name>
</gene>
<dbReference type="InterPro" id="IPR014756">
    <property type="entry name" value="Ig_E-set"/>
</dbReference>
<accession>A0A495R6Y3</accession>